<dbReference type="AlphaFoldDB" id="A0AAD2E8A0"/>
<sequence>MAFSSTTLLIITLFSISATIPLANADLLGGGILGGVLTCTNTSIAVAGTYSVIPQAKVDVVCGAGGTSLPTVIKSTQTDTAGVYTFLFTSLDTILNDPGKCYLNVTLPPNSCILNIPTGVLRIPVVVLSTVDALLGKFLVLVPGALSWVTLI</sequence>
<accession>A0AAD2E8A0</accession>
<dbReference type="InterPro" id="IPR040404">
    <property type="entry name" value="Phylloplanin-like"/>
</dbReference>
<organism evidence="2 3">
    <name type="scientific">Fraxinus pennsylvanica</name>
    <dbReference type="NCBI Taxonomy" id="56036"/>
    <lineage>
        <taxon>Eukaryota</taxon>
        <taxon>Viridiplantae</taxon>
        <taxon>Streptophyta</taxon>
        <taxon>Embryophyta</taxon>
        <taxon>Tracheophyta</taxon>
        <taxon>Spermatophyta</taxon>
        <taxon>Magnoliopsida</taxon>
        <taxon>eudicotyledons</taxon>
        <taxon>Gunneridae</taxon>
        <taxon>Pentapetalae</taxon>
        <taxon>asterids</taxon>
        <taxon>lamiids</taxon>
        <taxon>Lamiales</taxon>
        <taxon>Oleaceae</taxon>
        <taxon>Oleeae</taxon>
        <taxon>Fraxinus</taxon>
    </lineage>
</organism>
<gene>
    <name evidence="2" type="ORF">FPE_LOCUS27368</name>
</gene>
<evidence type="ECO:0000313" key="2">
    <source>
        <dbReference type="EMBL" id="CAI9779938.1"/>
    </source>
</evidence>
<evidence type="ECO:0000256" key="1">
    <source>
        <dbReference type="SAM" id="SignalP"/>
    </source>
</evidence>
<proteinExistence type="predicted"/>
<protein>
    <recommendedName>
        <fullName evidence="4">Pollen Ole e 1 allergen and extensin family protein</fullName>
    </recommendedName>
</protein>
<dbReference type="EMBL" id="OU503052">
    <property type="protein sequence ID" value="CAI9779938.1"/>
    <property type="molecule type" value="Genomic_DNA"/>
</dbReference>
<dbReference type="Proteomes" id="UP000834106">
    <property type="component" value="Chromosome 17"/>
</dbReference>
<keyword evidence="3" id="KW-1185">Reference proteome</keyword>
<feature type="signal peptide" evidence="1">
    <location>
        <begin position="1"/>
        <end position="25"/>
    </location>
</feature>
<name>A0AAD2E8A0_9LAMI</name>
<reference evidence="2" key="1">
    <citation type="submission" date="2023-05" db="EMBL/GenBank/DDBJ databases">
        <authorList>
            <person name="Huff M."/>
        </authorList>
    </citation>
    <scope>NUCLEOTIDE SEQUENCE</scope>
</reference>
<evidence type="ECO:0000313" key="3">
    <source>
        <dbReference type="Proteomes" id="UP000834106"/>
    </source>
</evidence>
<feature type="chain" id="PRO_5042007025" description="Pollen Ole e 1 allergen and extensin family protein" evidence="1">
    <location>
        <begin position="26"/>
        <end position="152"/>
    </location>
</feature>
<dbReference type="PANTHER" id="PTHR34458">
    <property type="entry name" value="POLLEN OLE E 1 ALLERGEN AND EXTENSIN FAMILY PROTEIN-RELATED"/>
    <property type="match status" value="1"/>
</dbReference>
<keyword evidence="1" id="KW-0732">Signal</keyword>
<evidence type="ECO:0008006" key="4">
    <source>
        <dbReference type="Google" id="ProtNLM"/>
    </source>
</evidence>